<evidence type="ECO:0000256" key="1">
    <source>
        <dbReference type="ARBA" id="ARBA00022908"/>
    </source>
</evidence>
<dbReference type="RefSeq" id="WP_174680867.1">
    <property type="nucleotide sequence ID" value="NZ_JABUQZ010000001.1"/>
</dbReference>
<name>A0ABX2LC91_9EURY</name>
<dbReference type="Gene3D" id="1.10.150.130">
    <property type="match status" value="1"/>
</dbReference>
<dbReference type="InterPro" id="IPR044068">
    <property type="entry name" value="CB"/>
</dbReference>
<dbReference type="Pfam" id="PF02899">
    <property type="entry name" value="Phage_int_SAM_1"/>
    <property type="match status" value="1"/>
</dbReference>
<sequence>MSLEPIDAETALELYLADKENELSEASLKGHKYRLGHFVRWCNEVEEIENLNTLSGRQLHRYRLWRREDGDLNKVSEKTQMDTLRVFIRWLESIDGVEQDLSEKVLSPSITPDENSRDVMLDSDSASKVLAHLEKYEYASIQHVAITLMWHTMMRVGGVHALDVDDYNPDEQYIKVRHRPETGTPIKNQGDGERMVALSDQVCELLDDWLETKRPSVTDEYGREPLLASREGRTNKTTLRAYVYRWTRPCVYSTECPHDRGLGECSAVKRNKAYQCPSSVSPHAIRRGSITHSLNSDMPDKVVSDRANVSQRVIEQHYDRRTEREKMEQRREYLDNI</sequence>
<keyword evidence="1" id="KW-0229">DNA integration</keyword>
<dbReference type="InterPro" id="IPR002104">
    <property type="entry name" value="Integrase_catalytic"/>
</dbReference>
<dbReference type="Pfam" id="PF00589">
    <property type="entry name" value="Phage_integrase"/>
    <property type="match status" value="1"/>
</dbReference>
<dbReference type="CDD" id="cd00397">
    <property type="entry name" value="DNA_BRE_C"/>
    <property type="match status" value="1"/>
</dbReference>
<evidence type="ECO:0000313" key="8">
    <source>
        <dbReference type="Proteomes" id="UP001016761"/>
    </source>
</evidence>
<dbReference type="Gene3D" id="1.10.443.10">
    <property type="entry name" value="Intergrase catalytic core"/>
    <property type="match status" value="1"/>
</dbReference>
<keyword evidence="8" id="KW-1185">Reference proteome</keyword>
<keyword evidence="3" id="KW-0233">DNA recombination</keyword>
<dbReference type="PROSITE" id="PS51898">
    <property type="entry name" value="TYR_RECOMBINASE"/>
    <property type="match status" value="1"/>
</dbReference>
<organism evidence="7 8">
    <name type="scientific">Haloterrigena gelatinilytica</name>
    <dbReference type="NCBI Taxonomy" id="2741724"/>
    <lineage>
        <taxon>Archaea</taxon>
        <taxon>Methanobacteriati</taxon>
        <taxon>Methanobacteriota</taxon>
        <taxon>Stenosarchaea group</taxon>
        <taxon>Halobacteria</taxon>
        <taxon>Halobacteriales</taxon>
        <taxon>Natrialbaceae</taxon>
        <taxon>Haloterrigena</taxon>
    </lineage>
</organism>
<proteinExistence type="predicted"/>
<evidence type="ECO:0000313" key="7">
    <source>
        <dbReference type="EMBL" id="NUC72995.1"/>
    </source>
</evidence>
<dbReference type="PANTHER" id="PTHR30349:SF41">
    <property type="entry name" value="INTEGRASE_RECOMBINASE PROTEIN MJ0367-RELATED"/>
    <property type="match status" value="1"/>
</dbReference>
<dbReference type="InterPro" id="IPR011010">
    <property type="entry name" value="DNA_brk_join_enz"/>
</dbReference>
<feature type="domain" description="Tyr recombinase" evidence="5">
    <location>
        <begin position="116"/>
        <end position="331"/>
    </location>
</feature>
<dbReference type="InterPro" id="IPR050090">
    <property type="entry name" value="Tyrosine_recombinase_XerCD"/>
</dbReference>
<evidence type="ECO:0000259" key="5">
    <source>
        <dbReference type="PROSITE" id="PS51898"/>
    </source>
</evidence>
<dbReference type="InterPro" id="IPR013762">
    <property type="entry name" value="Integrase-like_cat_sf"/>
</dbReference>
<keyword evidence="2 4" id="KW-0238">DNA-binding</keyword>
<protein>
    <submittedName>
        <fullName evidence="7">Site-specific integrase</fullName>
    </submittedName>
</protein>
<dbReference type="SUPFAM" id="SSF56349">
    <property type="entry name" value="DNA breaking-rejoining enzymes"/>
    <property type="match status" value="1"/>
</dbReference>
<dbReference type="InterPro" id="IPR004107">
    <property type="entry name" value="Integrase_SAM-like_N"/>
</dbReference>
<reference evidence="7 8" key="1">
    <citation type="submission" date="2020-06" db="EMBL/GenBank/DDBJ databases">
        <title>Haloterrigena sp. nov., an extremely halophilic archaeon isolated from a saline sediment.</title>
        <authorList>
            <person name="Liu B.-B."/>
        </authorList>
    </citation>
    <scope>NUCLEOTIDE SEQUENCE [LARGE SCALE GENOMIC DNA]</scope>
    <source>
        <strain evidence="7 8">SYSU A558-1</strain>
    </source>
</reference>
<accession>A0ABX2LC91</accession>
<evidence type="ECO:0000256" key="2">
    <source>
        <dbReference type="ARBA" id="ARBA00023125"/>
    </source>
</evidence>
<evidence type="ECO:0000256" key="4">
    <source>
        <dbReference type="PROSITE-ProRule" id="PRU01248"/>
    </source>
</evidence>
<feature type="domain" description="Core-binding (CB)" evidence="6">
    <location>
        <begin position="6"/>
        <end position="92"/>
    </location>
</feature>
<evidence type="ECO:0000256" key="3">
    <source>
        <dbReference type="ARBA" id="ARBA00023172"/>
    </source>
</evidence>
<evidence type="ECO:0000259" key="6">
    <source>
        <dbReference type="PROSITE" id="PS51900"/>
    </source>
</evidence>
<dbReference type="Proteomes" id="UP001016761">
    <property type="component" value="Unassembled WGS sequence"/>
</dbReference>
<dbReference type="InterPro" id="IPR010998">
    <property type="entry name" value="Integrase_recombinase_N"/>
</dbReference>
<gene>
    <name evidence="7" type="ORF">HTZ84_11850</name>
</gene>
<dbReference type="PANTHER" id="PTHR30349">
    <property type="entry name" value="PHAGE INTEGRASE-RELATED"/>
    <property type="match status" value="1"/>
</dbReference>
<dbReference type="PROSITE" id="PS51900">
    <property type="entry name" value="CB"/>
    <property type="match status" value="1"/>
</dbReference>
<comment type="caution">
    <text evidence="7">The sequence shown here is derived from an EMBL/GenBank/DDBJ whole genome shotgun (WGS) entry which is preliminary data.</text>
</comment>
<dbReference type="EMBL" id="JABUQZ010000001">
    <property type="protein sequence ID" value="NUC72995.1"/>
    <property type="molecule type" value="Genomic_DNA"/>
</dbReference>